<feature type="compositionally biased region" description="Low complexity" evidence="3">
    <location>
        <begin position="34"/>
        <end position="44"/>
    </location>
</feature>
<evidence type="ECO:0000313" key="6">
    <source>
        <dbReference type="EMBL" id="SCG44766.1"/>
    </source>
</evidence>
<feature type="region of interest" description="Disordered" evidence="3">
    <location>
        <begin position="23"/>
        <end position="50"/>
    </location>
</feature>
<evidence type="ECO:0000256" key="3">
    <source>
        <dbReference type="SAM" id="MobiDB-lite"/>
    </source>
</evidence>
<comment type="similarity">
    <text evidence="1">Belongs to the peptidase C59 family.</text>
</comment>
<gene>
    <name evidence="6" type="ORF">GA0070560_10496</name>
</gene>
<dbReference type="AlphaFoldDB" id="A0A1C5HFH4"/>
<dbReference type="InterPro" id="IPR029055">
    <property type="entry name" value="Ntn_hydrolases_N"/>
</dbReference>
<feature type="chain" id="PRO_5008717626" evidence="4">
    <location>
        <begin position="21"/>
        <end position="338"/>
    </location>
</feature>
<name>A0A1C5HFH4_9ACTN</name>
<proteinExistence type="inferred from homology"/>
<evidence type="ECO:0000259" key="5">
    <source>
        <dbReference type="Pfam" id="PF02275"/>
    </source>
</evidence>
<dbReference type="PANTHER" id="PTHR35527:SF2">
    <property type="entry name" value="HYDROLASE"/>
    <property type="match status" value="1"/>
</dbReference>
<dbReference type="PROSITE" id="PS51257">
    <property type="entry name" value="PROKAR_LIPOPROTEIN"/>
    <property type="match status" value="1"/>
</dbReference>
<organism evidence="6 7">
    <name type="scientific">Micromonospora halophytica</name>
    <dbReference type="NCBI Taxonomy" id="47864"/>
    <lineage>
        <taxon>Bacteria</taxon>
        <taxon>Bacillati</taxon>
        <taxon>Actinomycetota</taxon>
        <taxon>Actinomycetes</taxon>
        <taxon>Micromonosporales</taxon>
        <taxon>Micromonosporaceae</taxon>
        <taxon>Micromonospora</taxon>
    </lineage>
</organism>
<dbReference type="OrthoDB" id="9794717at2"/>
<dbReference type="STRING" id="47864.GA0070560_10496"/>
<evidence type="ECO:0000256" key="4">
    <source>
        <dbReference type="SAM" id="SignalP"/>
    </source>
</evidence>
<dbReference type="Gene3D" id="3.60.60.10">
    <property type="entry name" value="Penicillin V Acylase, Chain A"/>
    <property type="match status" value="1"/>
</dbReference>
<dbReference type="InterPro" id="IPR052193">
    <property type="entry name" value="Peptidase_C59"/>
</dbReference>
<dbReference type="PANTHER" id="PTHR35527">
    <property type="entry name" value="CHOLOYLGLYCINE HYDROLASE"/>
    <property type="match status" value="1"/>
</dbReference>
<dbReference type="GO" id="GO:0016787">
    <property type="term" value="F:hydrolase activity"/>
    <property type="evidence" value="ECO:0007669"/>
    <property type="project" value="UniProtKB-KW"/>
</dbReference>
<keyword evidence="2 6" id="KW-0378">Hydrolase</keyword>
<dbReference type="Pfam" id="PF02275">
    <property type="entry name" value="CBAH"/>
    <property type="match status" value="1"/>
</dbReference>
<keyword evidence="4" id="KW-0732">Signal</keyword>
<accession>A0A1C5HFH4</accession>
<feature type="domain" description="Choloylglycine hydrolase/NAAA C-terminal" evidence="5">
    <location>
        <begin position="106"/>
        <end position="261"/>
    </location>
</feature>
<sequence>MRRTLAGAGLALLLATTACAGPGADAPPRPAEPTAPAADGTPTASRQDADEVARTLASLRRVDDLPLYEMTYVGGYDPTVGTDARPASSPFGCSLFAAGGDPSRPLFARNFDWAAHPAMVLRTDPPDGYASVSMVDLSYLGVGPDPTGDRRLLNAPLLPFDGMNERGLAVGLAADDHATAKPVPGRPTVGSVRILRLVLDRAATVDEAVAVFERHNLDFDGGPPLHYLLADATGRSAVVEFVDGAMRVQRGEGRWQALTNVPVIGVPEAKRRDDRRYGVIAAALERSGAVVDAPAALRLLDEVRQGHTRWSVTYELRSGEVRLVPAGGGERRYRLPVS</sequence>
<reference evidence="7" key="1">
    <citation type="submission" date="2016-06" db="EMBL/GenBank/DDBJ databases">
        <authorList>
            <person name="Varghese N."/>
        </authorList>
    </citation>
    <scope>NUCLEOTIDE SEQUENCE [LARGE SCALE GENOMIC DNA]</scope>
    <source>
        <strain evidence="7">DSM 43171</strain>
    </source>
</reference>
<feature type="signal peptide" evidence="4">
    <location>
        <begin position="1"/>
        <end position="20"/>
    </location>
</feature>
<evidence type="ECO:0000256" key="1">
    <source>
        <dbReference type="ARBA" id="ARBA00006625"/>
    </source>
</evidence>
<keyword evidence="7" id="KW-1185">Reference proteome</keyword>
<dbReference type="SUPFAM" id="SSF56235">
    <property type="entry name" value="N-terminal nucleophile aminohydrolases (Ntn hydrolases)"/>
    <property type="match status" value="1"/>
</dbReference>
<evidence type="ECO:0000313" key="7">
    <source>
        <dbReference type="Proteomes" id="UP000199408"/>
    </source>
</evidence>
<dbReference type="Proteomes" id="UP000199408">
    <property type="component" value="Unassembled WGS sequence"/>
</dbReference>
<evidence type="ECO:0000256" key="2">
    <source>
        <dbReference type="ARBA" id="ARBA00022801"/>
    </source>
</evidence>
<protein>
    <submittedName>
        <fullName evidence="6">Linear amide C-N hydrolases, choloylglycine hydrolase family</fullName>
    </submittedName>
</protein>
<dbReference type="InterPro" id="IPR029132">
    <property type="entry name" value="CBAH/NAAA_C"/>
</dbReference>
<dbReference type="EMBL" id="FMDN01000004">
    <property type="protein sequence ID" value="SCG44766.1"/>
    <property type="molecule type" value="Genomic_DNA"/>
</dbReference>
<dbReference type="RefSeq" id="WP_091293262.1">
    <property type="nucleotide sequence ID" value="NZ_FMDN01000004.1"/>
</dbReference>